<evidence type="ECO:0000313" key="3">
    <source>
        <dbReference type="Proteomes" id="UP001610861"/>
    </source>
</evidence>
<accession>A0ABW7QE66</accession>
<dbReference type="InterPro" id="IPR037401">
    <property type="entry name" value="SnoaL-like"/>
</dbReference>
<keyword evidence="3" id="KW-1185">Reference proteome</keyword>
<dbReference type="InterPro" id="IPR032710">
    <property type="entry name" value="NTF2-like_dom_sf"/>
</dbReference>
<dbReference type="EMBL" id="JBIQWL010000018">
    <property type="protein sequence ID" value="MFH8253197.1"/>
    <property type="molecule type" value="Genomic_DNA"/>
</dbReference>
<dbReference type="Gene3D" id="3.10.450.50">
    <property type="match status" value="1"/>
</dbReference>
<dbReference type="SUPFAM" id="SSF54427">
    <property type="entry name" value="NTF2-like"/>
    <property type="match status" value="1"/>
</dbReference>
<dbReference type="Pfam" id="PF12680">
    <property type="entry name" value="SnoaL_2"/>
    <property type="match status" value="1"/>
</dbReference>
<sequence>MSHADQSTIDFLTEYFAVMEAKDYDRLADFYADDVSLTFAGAPTVTGKDTVVAQMSAIGGKVESLAHPLVNVWQEEDGVVVFEVDSVWRFPDGVEKTIRACSIFTIEAGKFTDQRIYVDNSPIAHYLS</sequence>
<evidence type="ECO:0000313" key="2">
    <source>
        <dbReference type="EMBL" id="MFH8253197.1"/>
    </source>
</evidence>
<feature type="domain" description="SnoaL-like" evidence="1">
    <location>
        <begin position="13"/>
        <end position="113"/>
    </location>
</feature>
<dbReference type="Proteomes" id="UP001610861">
    <property type="component" value="Unassembled WGS sequence"/>
</dbReference>
<gene>
    <name evidence="2" type="ORF">ACH3VR_22720</name>
</gene>
<dbReference type="RefSeq" id="WP_397558623.1">
    <property type="nucleotide sequence ID" value="NZ_JBIQWL010000018.1"/>
</dbReference>
<dbReference type="CDD" id="cd00531">
    <property type="entry name" value="NTF2_like"/>
    <property type="match status" value="1"/>
</dbReference>
<organism evidence="2 3">
    <name type="scientific">Microbacterium alkaliflavum</name>
    <dbReference type="NCBI Taxonomy" id="3248839"/>
    <lineage>
        <taxon>Bacteria</taxon>
        <taxon>Bacillati</taxon>
        <taxon>Actinomycetota</taxon>
        <taxon>Actinomycetes</taxon>
        <taxon>Micrococcales</taxon>
        <taxon>Microbacteriaceae</taxon>
        <taxon>Microbacterium</taxon>
    </lineage>
</organism>
<proteinExistence type="predicted"/>
<protein>
    <submittedName>
        <fullName evidence="2">Nuclear transport factor 2 family protein</fullName>
    </submittedName>
</protein>
<reference evidence="2 3" key="1">
    <citation type="submission" date="2024-09" db="EMBL/GenBank/DDBJ databases">
        <authorList>
            <person name="Pan X."/>
        </authorList>
    </citation>
    <scope>NUCLEOTIDE SEQUENCE [LARGE SCALE GENOMIC DNA]</scope>
    <source>
        <strain evidence="2 3">B2969</strain>
    </source>
</reference>
<evidence type="ECO:0000259" key="1">
    <source>
        <dbReference type="Pfam" id="PF12680"/>
    </source>
</evidence>
<comment type="caution">
    <text evidence="2">The sequence shown here is derived from an EMBL/GenBank/DDBJ whole genome shotgun (WGS) entry which is preliminary data.</text>
</comment>
<name>A0ABW7QE66_9MICO</name>